<sequence>MTTDPTNHITRRTVLQVAGAVAAAAIAPTFGVAHAASTAGPQPGDRVFLTNEDSNTLTAIDPVRDEVIGTVNLTSFDEDPRPPFRFVTGGVTPAHGEMIQKPLYHGAISIHGCVPSPDSRIFATCGRGTSNLYLVDTTTLKVIGNRANPQASDKTSPEILTSGVLVGREPHEPIFTRNGKEIWVAVRGEDRIAVVDVAKARAESSGDLPRGSSVRGFIPTLIGPAMVWFSAKGETAFVISQKLPCIEVLSVRYDANGFSSVEHKATIDTSKEDKFGFAPFVKLAPNGEEFWISQKLADAVSVYSASENHGLRDYIKLGERARPNHVEFVSNERASVAYVTFARVDDDGPDGVASSRIAIVDRSVKPGKRQVVGDFFSHGREAHGIWTDPSNTKLYVAHELDALPGTPNAGQTVCTVFDVADPFKPRFIRQIPLGSLDLPSGKLRNKKSINLVYVRPGSPSETA</sequence>
<name>A0A7W6GKE1_9HYPH</name>
<dbReference type="InterPro" id="IPR051200">
    <property type="entry name" value="Host-pathogen_enzymatic-act"/>
</dbReference>
<dbReference type="InterPro" id="IPR019405">
    <property type="entry name" value="Lactonase_7-beta_prop"/>
</dbReference>
<evidence type="ECO:0000256" key="2">
    <source>
        <dbReference type="SAM" id="SignalP"/>
    </source>
</evidence>
<feature type="signal peptide" evidence="2">
    <location>
        <begin position="1"/>
        <end position="35"/>
    </location>
</feature>
<dbReference type="InterPro" id="IPR015943">
    <property type="entry name" value="WD40/YVTN_repeat-like_dom_sf"/>
</dbReference>
<dbReference type="PANTHER" id="PTHR47197">
    <property type="entry name" value="PROTEIN NIRF"/>
    <property type="match status" value="1"/>
</dbReference>
<gene>
    <name evidence="3" type="ORF">GGQ64_003794</name>
</gene>
<dbReference type="Proteomes" id="UP000574761">
    <property type="component" value="Unassembled WGS sequence"/>
</dbReference>
<keyword evidence="4" id="KW-1185">Reference proteome</keyword>
<dbReference type="PANTHER" id="PTHR47197:SF3">
    <property type="entry name" value="DIHYDRO-HEME D1 DEHYDROGENASE"/>
    <property type="match status" value="1"/>
</dbReference>
<dbReference type="SUPFAM" id="SSF50974">
    <property type="entry name" value="Nitrous oxide reductase, N-terminal domain"/>
    <property type="match status" value="1"/>
</dbReference>
<protein>
    <submittedName>
        <fullName evidence="3">DNA-binding beta-propeller fold protein YncE</fullName>
    </submittedName>
</protein>
<evidence type="ECO:0000256" key="1">
    <source>
        <dbReference type="ARBA" id="ARBA00001935"/>
    </source>
</evidence>
<dbReference type="RefSeq" id="WP_183806793.1">
    <property type="nucleotide sequence ID" value="NZ_JACIEE010000007.1"/>
</dbReference>
<dbReference type="AlphaFoldDB" id="A0A7W6GKE1"/>
<proteinExistence type="predicted"/>
<evidence type="ECO:0000313" key="4">
    <source>
        <dbReference type="Proteomes" id="UP000574761"/>
    </source>
</evidence>
<dbReference type="EMBL" id="JACIEE010000007">
    <property type="protein sequence ID" value="MBB3978560.1"/>
    <property type="molecule type" value="Genomic_DNA"/>
</dbReference>
<organism evidence="3 4">
    <name type="scientific">Mycoplana azooxidifex</name>
    <dbReference type="NCBI Taxonomy" id="1636188"/>
    <lineage>
        <taxon>Bacteria</taxon>
        <taxon>Pseudomonadati</taxon>
        <taxon>Pseudomonadota</taxon>
        <taxon>Alphaproteobacteria</taxon>
        <taxon>Hyphomicrobiales</taxon>
        <taxon>Rhizobiaceae</taxon>
        <taxon>Mycoplana</taxon>
    </lineage>
</organism>
<feature type="chain" id="PRO_5031232015" evidence="2">
    <location>
        <begin position="36"/>
        <end position="463"/>
    </location>
</feature>
<evidence type="ECO:0000313" key="3">
    <source>
        <dbReference type="EMBL" id="MBB3978560.1"/>
    </source>
</evidence>
<dbReference type="InterPro" id="IPR006311">
    <property type="entry name" value="TAT_signal"/>
</dbReference>
<keyword evidence="3" id="KW-0238">DNA-binding</keyword>
<dbReference type="InterPro" id="IPR011045">
    <property type="entry name" value="N2O_reductase_N"/>
</dbReference>
<comment type="cofactor">
    <cofactor evidence="1">
        <name>Cu cation</name>
        <dbReference type="ChEBI" id="CHEBI:23378"/>
    </cofactor>
</comment>
<dbReference type="PROSITE" id="PS51318">
    <property type="entry name" value="TAT"/>
    <property type="match status" value="1"/>
</dbReference>
<comment type="caution">
    <text evidence="3">The sequence shown here is derived from an EMBL/GenBank/DDBJ whole genome shotgun (WGS) entry which is preliminary data.</text>
</comment>
<dbReference type="GO" id="GO:0003677">
    <property type="term" value="F:DNA binding"/>
    <property type="evidence" value="ECO:0007669"/>
    <property type="project" value="UniProtKB-KW"/>
</dbReference>
<accession>A0A7W6GKE1</accession>
<reference evidence="3 4" key="1">
    <citation type="submission" date="2020-08" db="EMBL/GenBank/DDBJ databases">
        <title>Genomic Encyclopedia of Type Strains, Phase IV (KMG-IV): sequencing the most valuable type-strain genomes for metagenomic binning, comparative biology and taxonomic classification.</title>
        <authorList>
            <person name="Goeker M."/>
        </authorList>
    </citation>
    <scope>NUCLEOTIDE SEQUENCE [LARGE SCALE GENOMIC DNA]</scope>
    <source>
        <strain evidence="3 4">DSM 100211</strain>
    </source>
</reference>
<dbReference type="Gene3D" id="2.130.10.10">
    <property type="entry name" value="YVTN repeat-like/Quinoprotein amine dehydrogenase"/>
    <property type="match status" value="2"/>
</dbReference>
<keyword evidence="2" id="KW-0732">Signal</keyword>
<dbReference type="Pfam" id="PF10282">
    <property type="entry name" value="Lactonase"/>
    <property type="match status" value="1"/>
</dbReference>